<dbReference type="InterPro" id="IPR016181">
    <property type="entry name" value="Acyl_CoA_acyltransferase"/>
</dbReference>
<protein>
    <recommendedName>
        <fullName evidence="3">N-acetyltransferase domain-containing protein</fullName>
    </recommendedName>
</protein>
<dbReference type="EMBL" id="SRYW01000004">
    <property type="protein sequence ID" value="TGY35255.1"/>
    <property type="molecule type" value="Genomic_DNA"/>
</dbReference>
<evidence type="ECO:0000313" key="2">
    <source>
        <dbReference type="Proteomes" id="UP000306631"/>
    </source>
</evidence>
<evidence type="ECO:0008006" key="3">
    <source>
        <dbReference type="Google" id="ProtNLM"/>
    </source>
</evidence>
<gene>
    <name evidence="1" type="ORF">E5352_05920</name>
</gene>
<evidence type="ECO:0000313" key="1">
    <source>
        <dbReference type="EMBL" id="TGY35255.1"/>
    </source>
</evidence>
<accession>A0A4S2D2I5</accession>
<comment type="caution">
    <text evidence="1">The sequence shown here is derived from an EMBL/GenBank/DDBJ whole genome shotgun (WGS) entry which is preliminary data.</text>
</comment>
<dbReference type="AlphaFoldDB" id="A0A4S2D2I5"/>
<sequence>MQKAMLPSNVIACRPAHLVALAQVMRENEQAQYLAVLGTDAYDPDTAAQWLINIWAQSSPYALTVVGKDGLPAAAGGFHPVAPGVWQSWMVGSEAGWAEQWRSMTKATRWLMDKLLEKHAHRLQTSAITTRVKAIEWFERSLGMKPEGVFRQMGIRGESFAHFSKLRGE</sequence>
<name>A0A4S2D2I5_STEMA</name>
<dbReference type="Gene3D" id="3.40.630.30">
    <property type="match status" value="1"/>
</dbReference>
<dbReference type="SUPFAM" id="SSF55729">
    <property type="entry name" value="Acyl-CoA N-acyltransferases (Nat)"/>
    <property type="match status" value="1"/>
</dbReference>
<organism evidence="1 2">
    <name type="scientific">Stenotrophomonas maltophilia</name>
    <name type="common">Pseudomonas maltophilia</name>
    <name type="synonym">Xanthomonas maltophilia</name>
    <dbReference type="NCBI Taxonomy" id="40324"/>
    <lineage>
        <taxon>Bacteria</taxon>
        <taxon>Pseudomonadati</taxon>
        <taxon>Pseudomonadota</taxon>
        <taxon>Gammaproteobacteria</taxon>
        <taxon>Lysobacterales</taxon>
        <taxon>Lysobacteraceae</taxon>
        <taxon>Stenotrophomonas</taxon>
        <taxon>Stenotrophomonas maltophilia group</taxon>
    </lineage>
</organism>
<dbReference type="OrthoDB" id="6048697at2"/>
<reference evidence="1 2" key="1">
    <citation type="submission" date="2019-04" db="EMBL/GenBank/DDBJ databases">
        <title>Microbes associate with the intestines of laboratory mice.</title>
        <authorList>
            <person name="Navarre W."/>
            <person name="Wong E."/>
            <person name="Huang K."/>
            <person name="Tropini C."/>
            <person name="Ng K."/>
            <person name="Yu B."/>
        </authorList>
    </citation>
    <scope>NUCLEOTIDE SEQUENCE [LARGE SCALE GENOMIC DNA]</scope>
    <source>
        <strain evidence="1 2">NM62_B4-13</strain>
    </source>
</reference>
<proteinExistence type="predicted"/>
<dbReference type="Proteomes" id="UP000306631">
    <property type="component" value="Unassembled WGS sequence"/>
</dbReference>
<dbReference type="RefSeq" id="WP_136003922.1">
    <property type="nucleotide sequence ID" value="NZ_SRYW01000004.1"/>
</dbReference>